<evidence type="ECO:0000313" key="1">
    <source>
        <dbReference type="EMBL" id="GFS45207.1"/>
    </source>
</evidence>
<comment type="caution">
    <text evidence="1">The sequence shown here is derived from an EMBL/GenBank/DDBJ whole genome shotgun (WGS) entry which is preliminary data.</text>
</comment>
<dbReference type="Proteomes" id="UP000886998">
    <property type="component" value="Unassembled WGS sequence"/>
</dbReference>
<reference evidence="1" key="1">
    <citation type="submission" date="2020-08" db="EMBL/GenBank/DDBJ databases">
        <title>Multicomponent nature underlies the extraordinary mechanical properties of spider dragline silk.</title>
        <authorList>
            <person name="Kono N."/>
            <person name="Nakamura H."/>
            <person name="Mori M."/>
            <person name="Yoshida Y."/>
            <person name="Ohtoshi R."/>
            <person name="Malay A.D."/>
            <person name="Moran D.A.P."/>
            <person name="Tomita M."/>
            <person name="Numata K."/>
            <person name="Arakawa K."/>
        </authorList>
    </citation>
    <scope>NUCLEOTIDE SEQUENCE</scope>
</reference>
<evidence type="ECO:0000313" key="2">
    <source>
        <dbReference type="Proteomes" id="UP000886998"/>
    </source>
</evidence>
<dbReference type="EMBL" id="BMAV01025846">
    <property type="protein sequence ID" value="GFS45207.1"/>
    <property type="molecule type" value="Genomic_DNA"/>
</dbReference>
<organism evidence="1 2">
    <name type="scientific">Trichonephila inaurata madagascariensis</name>
    <dbReference type="NCBI Taxonomy" id="2747483"/>
    <lineage>
        <taxon>Eukaryota</taxon>
        <taxon>Metazoa</taxon>
        <taxon>Ecdysozoa</taxon>
        <taxon>Arthropoda</taxon>
        <taxon>Chelicerata</taxon>
        <taxon>Arachnida</taxon>
        <taxon>Araneae</taxon>
        <taxon>Araneomorphae</taxon>
        <taxon>Entelegynae</taxon>
        <taxon>Araneoidea</taxon>
        <taxon>Nephilidae</taxon>
        <taxon>Trichonephila</taxon>
        <taxon>Trichonephila inaurata</taxon>
    </lineage>
</organism>
<keyword evidence="2" id="KW-1185">Reference proteome</keyword>
<gene>
    <name evidence="1" type="ORF">TNIN_354961</name>
</gene>
<accession>A0A8X6ME31</accession>
<name>A0A8X6ME31_9ARAC</name>
<protein>
    <submittedName>
        <fullName evidence="1">Uncharacterized protein</fullName>
    </submittedName>
</protein>
<sequence>MRSTIGARLAFFGSNRVEGAIPPSQMTRPLKGFMKFDAILEIPFSQDMWEFSWTSPPERDSDGLSGNMNHIFLSNDILERSQPCGATWEKYFPL</sequence>
<dbReference type="AlphaFoldDB" id="A0A8X6ME31"/>
<proteinExistence type="predicted"/>